<dbReference type="NCBIfam" id="TIGR03354">
    <property type="entry name" value="VI_FHA"/>
    <property type="match status" value="1"/>
</dbReference>
<evidence type="ECO:0000313" key="3">
    <source>
        <dbReference type="EMBL" id="MBC3766689.1"/>
    </source>
</evidence>
<keyword evidence="4" id="KW-1185">Reference proteome</keyword>
<dbReference type="SUPFAM" id="SSF49879">
    <property type="entry name" value="SMAD/FHA domain"/>
    <property type="match status" value="1"/>
</dbReference>
<dbReference type="InterPro" id="IPR000253">
    <property type="entry name" value="FHA_dom"/>
</dbReference>
<dbReference type="Proteomes" id="UP000601768">
    <property type="component" value="Unassembled WGS sequence"/>
</dbReference>
<feature type="compositionally biased region" description="Low complexity" evidence="1">
    <location>
        <begin position="250"/>
        <end position="264"/>
    </location>
</feature>
<evidence type="ECO:0000313" key="4">
    <source>
        <dbReference type="Proteomes" id="UP000601768"/>
    </source>
</evidence>
<proteinExistence type="predicted"/>
<name>A0A8J6LZL3_9ALTE</name>
<reference evidence="3" key="2">
    <citation type="submission" date="2020-08" db="EMBL/GenBank/DDBJ databases">
        <authorList>
            <person name="Lai Q."/>
        </authorList>
    </citation>
    <scope>NUCLEOTIDE SEQUENCE</scope>
    <source>
        <strain evidence="3">S27-2</strain>
    </source>
</reference>
<feature type="domain" description="FHA" evidence="2">
    <location>
        <begin position="27"/>
        <end position="77"/>
    </location>
</feature>
<dbReference type="EMBL" id="JACNEP010000009">
    <property type="protein sequence ID" value="MBC3766689.1"/>
    <property type="molecule type" value="Genomic_DNA"/>
</dbReference>
<dbReference type="PROSITE" id="PS50006">
    <property type="entry name" value="FHA_DOMAIN"/>
    <property type="match status" value="1"/>
</dbReference>
<gene>
    <name evidence="3" type="primary">tagH</name>
    <name evidence="3" type="ORF">H8B19_12435</name>
</gene>
<dbReference type="SMART" id="SM00240">
    <property type="entry name" value="FHA"/>
    <property type="match status" value="1"/>
</dbReference>
<organism evidence="3 4">
    <name type="scientific">Neptunicella marina</name>
    <dbReference type="NCBI Taxonomy" id="2125989"/>
    <lineage>
        <taxon>Bacteria</taxon>
        <taxon>Pseudomonadati</taxon>
        <taxon>Pseudomonadota</taxon>
        <taxon>Gammaproteobacteria</taxon>
        <taxon>Alteromonadales</taxon>
        <taxon>Alteromonadaceae</taxon>
        <taxon>Neptunicella</taxon>
    </lineage>
</organism>
<evidence type="ECO:0000256" key="1">
    <source>
        <dbReference type="SAM" id="MobiDB-lite"/>
    </source>
</evidence>
<dbReference type="CDD" id="cd00060">
    <property type="entry name" value="FHA"/>
    <property type="match status" value="1"/>
</dbReference>
<dbReference type="RefSeq" id="WP_186507216.1">
    <property type="nucleotide sequence ID" value="NZ_JACNEP010000009.1"/>
</dbReference>
<dbReference type="InterPro" id="IPR008984">
    <property type="entry name" value="SMAD_FHA_dom_sf"/>
</dbReference>
<dbReference type="Pfam" id="PF00498">
    <property type="entry name" value="FHA"/>
    <property type="match status" value="1"/>
</dbReference>
<feature type="region of interest" description="Disordered" evidence="1">
    <location>
        <begin position="153"/>
        <end position="264"/>
    </location>
</feature>
<protein>
    <submittedName>
        <fullName evidence="3">Type VI secretion system-associated FHA domain protein TagH</fullName>
    </submittedName>
</protein>
<dbReference type="AlphaFoldDB" id="A0A8J6LZL3"/>
<reference evidence="3" key="1">
    <citation type="journal article" date="2018" name="Int. J. Syst. Evol. Microbiol.">
        <title>Neptunicella marina gen. nov., sp. nov., isolated from surface seawater.</title>
        <authorList>
            <person name="Liu X."/>
            <person name="Lai Q."/>
            <person name="Du Y."/>
            <person name="Zhang X."/>
            <person name="Liu Z."/>
            <person name="Sun F."/>
            <person name="Shao Z."/>
        </authorList>
    </citation>
    <scope>NUCLEOTIDE SEQUENCE</scope>
    <source>
        <strain evidence="3">S27-2</strain>
    </source>
</reference>
<comment type="caution">
    <text evidence="3">The sequence shown here is derived from an EMBL/GenBank/DDBJ whole genome shotgun (WGS) entry which is preliminary data.</text>
</comment>
<sequence>MLTLQITSYQNASSSQPKSQTLDNGKITIGRDITNQWCLSDPDRVLSKNHCYVERVNNQYVLTDTSTNGVFINGSKEAIGRGNSVTLKDGDSFSLSDYQIDVLIGTLAPAIPQPETPVNPQPPVTPVVPDPTPAYTSPPPNNVAADDWKAMLDSPASGASEPETQNVPDVPDFTQAHYDAPSVGMSIPEDWSMESPDNTQNADNGPGITQPPVAPTPLPNQESEPQTAQPPQPLSDTGAEAAAIQAQSNVTATPAPAQSSTTPVANNSDLLQAFLKGAGLDANLNLQSNPQELMQELGTLFRTTTLGLMGILATRGDIKSEFRLSQTMIKPTENNPLKFSLNIDEAMVALISKKGAGYMPAEEAFSEAFEDIKAHQVAVLAGMQSALQSLMNRFDPQNITGTEQVSGVKKILGGQKSQHWDAFVSLYNRLKQESQDDFQSLFGRDFGKAYEQQIQNQKNHKT</sequence>
<dbReference type="InterPro" id="IPR046883">
    <property type="entry name" value="T6SS_FHA_C"/>
</dbReference>
<accession>A0A8J6LZL3</accession>
<dbReference type="InterPro" id="IPR017735">
    <property type="entry name" value="T6SS_FHA"/>
</dbReference>
<evidence type="ECO:0000259" key="2">
    <source>
        <dbReference type="PROSITE" id="PS50006"/>
    </source>
</evidence>
<dbReference type="Gene3D" id="2.60.200.20">
    <property type="match status" value="1"/>
</dbReference>
<dbReference type="Pfam" id="PF20232">
    <property type="entry name" value="T6SS_FHA_C"/>
    <property type="match status" value="1"/>
</dbReference>